<evidence type="ECO:0000256" key="9">
    <source>
        <dbReference type="ARBA" id="ARBA00023180"/>
    </source>
</evidence>
<evidence type="ECO:0000256" key="6">
    <source>
        <dbReference type="ARBA" id="ARBA00022989"/>
    </source>
</evidence>
<evidence type="ECO:0000256" key="4">
    <source>
        <dbReference type="ARBA" id="ARBA00022729"/>
    </source>
</evidence>
<keyword evidence="4" id="KW-0732">Signal</keyword>
<dbReference type="SMART" id="SM00192">
    <property type="entry name" value="LDLa"/>
    <property type="match status" value="2"/>
</dbReference>
<dbReference type="PANTHER" id="PTHR24270">
    <property type="entry name" value="LOW-DENSITY LIPOPROTEIN RECEPTOR-RELATED"/>
    <property type="match status" value="1"/>
</dbReference>
<dbReference type="AlphaFoldDB" id="A0A8J4XVP6"/>
<evidence type="ECO:0000256" key="5">
    <source>
        <dbReference type="ARBA" id="ARBA00022737"/>
    </source>
</evidence>
<feature type="disulfide bond" evidence="10">
    <location>
        <begin position="131"/>
        <end position="146"/>
    </location>
</feature>
<evidence type="ECO:0000256" key="7">
    <source>
        <dbReference type="ARBA" id="ARBA00023136"/>
    </source>
</evidence>
<evidence type="ECO:0000313" key="12">
    <source>
        <dbReference type="Proteomes" id="UP000770661"/>
    </source>
</evidence>
<organism evidence="11 12">
    <name type="scientific">Chionoecetes opilio</name>
    <name type="common">Atlantic snow crab</name>
    <name type="synonym">Cancer opilio</name>
    <dbReference type="NCBI Taxonomy" id="41210"/>
    <lineage>
        <taxon>Eukaryota</taxon>
        <taxon>Metazoa</taxon>
        <taxon>Ecdysozoa</taxon>
        <taxon>Arthropoda</taxon>
        <taxon>Crustacea</taxon>
        <taxon>Multicrustacea</taxon>
        <taxon>Malacostraca</taxon>
        <taxon>Eumalacostraca</taxon>
        <taxon>Eucarida</taxon>
        <taxon>Decapoda</taxon>
        <taxon>Pleocyemata</taxon>
        <taxon>Brachyura</taxon>
        <taxon>Eubrachyura</taxon>
        <taxon>Majoidea</taxon>
        <taxon>Majidae</taxon>
        <taxon>Chionoecetes</taxon>
    </lineage>
</organism>
<comment type="subcellular location">
    <subcellularLocation>
        <location evidence="2">Endomembrane system</location>
    </subcellularLocation>
    <subcellularLocation>
        <location evidence="1">Membrane</location>
        <topology evidence="1">Single-pass membrane protein</topology>
    </subcellularLocation>
</comment>
<dbReference type="PROSITE" id="PS01209">
    <property type="entry name" value="LDLRA_1"/>
    <property type="match status" value="2"/>
</dbReference>
<dbReference type="InterPro" id="IPR023415">
    <property type="entry name" value="LDLR_class-A_CS"/>
</dbReference>
<proteinExistence type="predicted"/>
<evidence type="ECO:0000313" key="11">
    <source>
        <dbReference type="EMBL" id="KAG0714117.1"/>
    </source>
</evidence>
<reference evidence="11" key="1">
    <citation type="submission" date="2020-07" db="EMBL/GenBank/DDBJ databases">
        <title>The High-quality genome of the commercially important snow crab, Chionoecetes opilio.</title>
        <authorList>
            <person name="Jeong J.-H."/>
            <person name="Ryu S."/>
        </authorList>
    </citation>
    <scope>NUCLEOTIDE SEQUENCE</scope>
    <source>
        <strain evidence="11">MADBK_172401_WGS</strain>
        <tissue evidence="11">Digestive gland</tissue>
    </source>
</reference>
<dbReference type="SUPFAM" id="SSF57424">
    <property type="entry name" value="LDL receptor-like module"/>
    <property type="match status" value="2"/>
</dbReference>
<keyword evidence="3" id="KW-0812">Transmembrane</keyword>
<keyword evidence="11" id="KW-0449">Lipoprotein</keyword>
<keyword evidence="6" id="KW-1133">Transmembrane helix</keyword>
<dbReference type="InterPro" id="IPR036055">
    <property type="entry name" value="LDL_receptor-like_sf"/>
</dbReference>
<keyword evidence="5" id="KW-0677">Repeat</keyword>
<accession>A0A8J4XVP6</accession>
<dbReference type="GO" id="GO:0012505">
    <property type="term" value="C:endomembrane system"/>
    <property type="evidence" value="ECO:0007669"/>
    <property type="project" value="UniProtKB-SubCell"/>
</dbReference>
<evidence type="ECO:0000256" key="2">
    <source>
        <dbReference type="ARBA" id="ARBA00004308"/>
    </source>
</evidence>
<keyword evidence="11" id="KW-0675">Receptor</keyword>
<name>A0A8J4XVP6_CHIOP</name>
<keyword evidence="7" id="KW-0472">Membrane</keyword>
<dbReference type="Proteomes" id="UP000770661">
    <property type="component" value="Unassembled WGS sequence"/>
</dbReference>
<dbReference type="GO" id="GO:0016020">
    <property type="term" value="C:membrane"/>
    <property type="evidence" value="ECO:0007669"/>
    <property type="project" value="UniProtKB-SubCell"/>
</dbReference>
<dbReference type="InterPro" id="IPR050685">
    <property type="entry name" value="LDLR"/>
</dbReference>
<dbReference type="Gene3D" id="4.10.400.10">
    <property type="entry name" value="Low-density Lipoprotein Receptor"/>
    <property type="match status" value="2"/>
</dbReference>
<dbReference type="InterPro" id="IPR002172">
    <property type="entry name" value="LDrepeatLR_classA_rpt"/>
</dbReference>
<dbReference type="Pfam" id="PF00057">
    <property type="entry name" value="Ldl_recept_a"/>
    <property type="match status" value="2"/>
</dbReference>
<dbReference type="PROSITE" id="PS50068">
    <property type="entry name" value="LDLRA_2"/>
    <property type="match status" value="2"/>
</dbReference>
<dbReference type="FunFam" id="4.10.400.10:FF:000002">
    <property type="entry name" value="Low-density lipoprotein receptor-related protein 1"/>
    <property type="match status" value="1"/>
</dbReference>
<sequence>MRAQLTLFVAPKFPLSRDTGVTGVTSLCVTDPHAPPNSRKNGCSEDQFKCESDGKCLPGNWRCDAEEDCIDNSDEANCDSTTLTSRTTTPTLRTTNLTPRTTTPTTTTPTCLDAEFQCESDGICVPSIWRCDGDKDCNDGSDEGYCDTTTSIVPPTTIVSITTTPTFTPRFCSERTFCQLSVVDVD</sequence>
<evidence type="ECO:0000256" key="1">
    <source>
        <dbReference type="ARBA" id="ARBA00004167"/>
    </source>
</evidence>
<gene>
    <name evidence="11" type="primary">Lrp1b_0</name>
    <name evidence="11" type="ORF">GWK47_014762</name>
</gene>
<evidence type="ECO:0000256" key="8">
    <source>
        <dbReference type="ARBA" id="ARBA00023157"/>
    </source>
</evidence>
<evidence type="ECO:0000256" key="10">
    <source>
        <dbReference type="PROSITE-ProRule" id="PRU00124"/>
    </source>
</evidence>
<keyword evidence="9" id="KW-0325">Glycoprotein</keyword>
<feature type="disulfide bond" evidence="10">
    <location>
        <begin position="63"/>
        <end position="78"/>
    </location>
</feature>
<dbReference type="OrthoDB" id="6382164at2759"/>
<dbReference type="EMBL" id="JACEEZ010020795">
    <property type="protein sequence ID" value="KAG0714117.1"/>
    <property type="molecule type" value="Genomic_DNA"/>
</dbReference>
<evidence type="ECO:0000256" key="3">
    <source>
        <dbReference type="ARBA" id="ARBA00022692"/>
    </source>
</evidence>
<dbReference type="PRINTS" id="PR00261">
    <property type="entry name" value="LDLRECEPTOR"/>
</dbReference>
<protein>
    <submittedName>
        <fullName evidence="11">Low-density lipoprotein receptor-related protein 1B</fullName>
    </submittedName>
</protein>
<keyword evidence="12" id="KW-1185">Reference proteome</keyword>
<dbReference type="GO" id="GO:0016192">
    <property type="term" value="P:vesicle-mediated transport"/>
    <property type="evidence" value="ECO:0007669"/>
    <property type="project" value="UniProtKB-ARBA"/>
</dbReference>
<keyword evidence="8 10" id="KW-1015">Disulfide bond</keyword>
<dbReference type="CDD" id="cd00112">
    <property type="entry name" value="LDLa"/>
    <property type="match status" value="2"/>
</dbReference>
<comment type="caution">
    <text evidence="10">Lacks conserved residue(s) required for the propagation of feature annotation.</text>
</comment>
<comment type="caution">
    <text evidence="11">The sequence shown here is derived from an EMBL/GenBank/DDBJ whole genome shotgun (WGS) entry which is preliminary data.</text>
</comment>